<dbReference type="InterPro" id="IPR006612">
    <property type="entry name" value="THAP_Znf"/>
</dbReference>
<evidence type="ECO:0000256" key="1">
    <source>
        <dbReference type="ARBA" id="ARBA00001968"/>
    </source>
</evidence>
<dbReference type="PROSITE" id="PS50950">
    <property type="entry name" value="ZF_THAP"/>
    <property type="match status" value="1"/>
</dbReference>
<organism evidence="9 10">
    <name type="scientific">Holothuria leucospilota</name>
    <name type="common">Black long sea cucumber</name>
    <name type="synonym">Mertensiothuria leucospilota</name>
    <dbReference type="NCBI Taxonomy" id="206669"/>
    <lineage>
        <taxon>Eukaryota</taxon>
        <taxon>Metazoa</taxon>
        <taxon>Echinodermata</taxon>
        <taxon>Eleutherozoa</taxon>
        <taxon>Echinozoa</taxon>
        <taxon>Holothuroidea</taxon>
        <taxon>Aspidochirotacea</taxon>
        <taxon>Aspidochirotida</taxon>
        <taxon>Holothuriidae</taxon>
        <taxon>Holothuria</taxon>
    </lineage>
</organism>
<dbReference type="Pfam" id="PF13359">
    <property type="entry name" value="DDE_Tnp_4"/>
    <property type="match status" value="1"/>
</dbReference>
<dbReference type="Proteomes" id="UP001152320">
    <property type="component" value="Unassembled WGS sequence"/>
</dbReference>
<evidence type="ECO:0000313" key="9">
    <source>
        <dbReference type="EMBL" id="KAJ8018293.1"/>
    </source>
</evidence>
<keyword evidence="4" id="KW-0862">Zinc</keyword>
<sequence>MPKSCVAVGCKNHNKMIQKVSFFTFPTRHRSPERRDKWLNAVKRQNVNGSRWSPSKHLVIGAEHFVTGKPNKDPCHPDYVPSIFNFGSKLQKHKSKRSLERYEALQKRRGQKQAIVPAGEEDISEVSDEPKDPSDNQTTDAVPMLQRLTDDNISLREEVNNLRQKLENNACFGTPIIENNDTKSKFFTGLSWEVFTKTFEFLYQFIVKDKTTGEASKISLMNQFFITLVRVRQDLSFLLIAHLSGCSESLIHLYFWKWIDIMVAKLAFLIRRPDPGALSQSLPNSFRASFPKLTCIIDCFEVFIEQPKHLKARAQTYSQYKRHNTFKVLIACTPLGAVSFLSSAWGGRVSDVELVRKSGFLSSRLHDPGDQILADRGFTMQDDFALQCSVELIIPAFTKGKTQLSAKEVEQSRKMASVRIHVERVIGLLKNRFKILQGTLPVHMIQSISDYQSKSEKSSVDRILTVCASLLNLGDCIVFKKDPKETC</sequence>
<dbReference type="OrthoDB" id="10013126at2759"/>
<gene>
    <name evidence="9" type="ORF">HOLleu_43789</name>
</gene>
<dbReference type="Pfam" id="PF13613">
    <property type="entry name" value="HTH_Tnp_4"/>
    <property type="match status" value="1"/>
</dbReference>
<accession>A0A9Q0Y9A4</accession>
<dbReference type="EMBL" id="JAIZAY010000461">
    <property type="protein sequence ID" value="KAJ8018293.1"/>
    <property type="molecule type" value="Genomic_DNA"/>
</dbReference>
<dbReference type="Pfam" id="PF05485">
    <property type="entry name" value="THAP"/>
    <property type="match status" value="1"/>
</dbReference>
<keyword evidence="10" id="KW-1185">Reference proteome</keyword>
<evidence type="ECO:0000256" key="7">
    <source>
        <dbReference type="SAM" id="MobiDB-lite"/>
    </source>
</evidence>
<dbReference type="PANTHER" id="PTHR23080">
    <property type="entry name" value="THAP DOMAIN PROTEIN"/>
    <property type="match status" value="1"/>
</dbReference>
<dbReference type="SUPFAM" id="SSF57716">
    <property type="entry name" value="Glucocorticoid receptor-like (DNA-binding domain)"/>
    <property type="match status" value="1"/>
</dbReference>
<protein>
    <submittedName>
        <fullName evidence="9">THAP domain-containing protein 2</fullName>
    </submittedName>
</protein>
<evidence type="ECO:0000256" key="6">
    <source>
        <dbReference type="PROSITE-ProRule" id="PRU00309"/>
    </source>
</evidence>
<feature type="domain" description="THAP-type" evidence="8">
    <location>
        <begin position="1"/>
        <end position="84"/>
    </location>
</feature>
<comment type="cofactor">
    <cofactor evidence="1">
        <name>a divalent metal cation</name>
        <dbReference type="ChEBI" id="CHEBI:60240"/>
    </cofactor>
</comment>
<dbReference type="GO" id="GO:0003677">
    <property type="term" value="F:DNA binding"/>
    <property type="evidence" value="ECO:0007669"/>
    <property type="project" value="UniProtKB-UniRule"/>
</dbReference>
<dbReference type="SMART" id="SM00980">
    <property type="entry name" value="THAP"/>
    <property type="match status" value="1"/>
</dbReference>
<dbReference type="InterPro" id="IPR027805">
    <property type="entry name" value="Transposase_HTH_dom"/>
</dbReference>
<evidence type="ECO:0000313" key="10">
    <source>
        <dbReference type="Proteomes" id="UP001152320"/>
    </source>
</evidence>
<evidence type="ECO:0000259" key="8">
    <source>
        <dbReference type="PROSITE" id="PS50950"/>
    </source>
</evidence>
<proteinExistence type="predicted"/>
<dbReference type="AlphaFoldDB" id="A0A9Q0Y9A4"/>
<dbReference type="PANTHER" id="PTHR23080:SF143">
    <property type="entry name" value="SI:DKEY-56D12.4"/>
    <property type="match status" value="1"/>
</dbReference>
<reference evidence="9" key="1">
    <citation type="submission" date="2021-10" db="EMBL/GenBank/DDBJ databases">
        <title>Tropical sea cucumber genome reveals ecological adaptation and Cuvierian tubules defense mechanism.</title>
        <authorList>
            <person name="Chen T."/>
        </authorList>
    </citation>
    <scope>NUCLEOTIDE SEQUENCE</scope>
    <source>
        <strain evidence="9">Nanhai2018</strain>
        <tissue evidence="9">Muscle</tissue>
    </source>
</reference>
<evidence type="ECO:0000256" key="3">
    <source>
        <dbReference type="ARBA" id="ARBA00022771"/>
    </source>
</evidence>
<evidence type="ECO:0000256" key="4">
    <source>
        <dbReference type="ARBA" id="ARBA00022833"/>
    </source>
</evidence>
<dbReference type="GO" id="GO:0008270">
    <property type="term" value="F:zinc ion binding"/>
    <property type="evidence" value="ECO:0007669"/>
    <property type="project" value="UniProtKB-KW"/>
</dbReference>
<comment type="caution">
    <text evidence="9">The sequence shown here is derived from an EMBL/GenBank/DDBJ whole genome shotgun (WGS) entry which is preliminary data.</text>
</comment>
<keyword evidence="3 6" id="KW-0863">Zinc-finger</keyword>
<keyword evidence="5 6" id="KW-0238">DNA-binding</keyword>
<keyword evidence="2" id="KW-0479">Metal-binding</keyword>
<dbReference type="InterPro" id="IPR027806">
    <property type="entry name" value="HARBI1_dom"/>
</dbReference>
<name>A0A9Q0Y9A4_HOLLE</name>
<evidence type="ECO:0000256" key="2">
    <source>
        <dbReference type="ARBA" id="ARBA00022723"/>
    </source>
</evidence>
<feature type="region of interest" description="Disordered" evidence="7">
    <location>
        <begin position="106"/>
        <end position="140"/>
    </location>
</feature>
<evidence type="ECO:0000256" key="5">
    <source>
        <dbReference type="ARBA" id="ARBA00023125"/>
    </source>
</evidence>